<dbReference type="PANTHER" id="PTHR30118:SF15">
    <property type="entry name" value="TRANSCRIPTIONAL REGULATORY PROTEIN"/>
    <property type="match status" value="1"/>
</dbReference>
<evidence type="ECO:0000313" key="6">
    <source>
        <dbReference type="EMBL" id="MCS5734513.1"/>
    </source>
</evidence>
<comment type="similarity">
    <text evidence="1">Belongs to the LysR transcriptional regulatory family.</text>
</comment>
<dbReference type="InterPro" id="IPR050389">
    <property type="entry name" value="LysR-type_TF"/>
</dbReference>
<feature type="domain" description="HTH lysR-type" evidence="5">
    <location>
        <begin position="1"/>
        <end position="58"/>
    </location>
</feature>
<evidence type="ECO:0000256" key="3">
    <source>
        <dbReference type="ARBA" id="ARBA00023125"/>
    </source>
</evidence>
<dbReference type="InterPro" id="IPR000847">
    <property type="entry name" value="LysR_HTH_N"/>
</dbReference>
<dbReference type="InterPro" id="IPR036388">
    <property type="entry name" value="WH-like_DNA-bd_sf"/>
</dbReference>
<evidence type="ECO:0000256" key="2">
    <source>
        <dbReference type="ARBA" id="ARBA00023015"/>
    </source>
</evidence>
<gene>
    <name evidence="6" type="ORF">N1032_12260</name>
</gene>
<organism evidence="6 7">
    <name type="scientific">Herbiconiux daphne</name>
    <dbReference type="NCBI Taxonomy" id="2970914"/>
    <lineage>
        <taxon>Bacteria</taxon>
        <taxon>Bacillati</taxon>
        <taxon>Actinomycetota</taxon>
        <taxon>Actinomycetes</taxon>
        <taxon>Micrococcales</taxon>
        <taxon>Microbacteriaceae</taxon>
        <taxon>Herbiconiux</taxon>
    </lineage>
</organism>
<evidence type="ECO:0000259" key="5">
    <source>
        <dbReference type="PROSITE" id="PS50931"/>
    </source>
</evidence>
<dbReference type="Proteomes" id="UP001165586">
    <property type="component" value="Unassembled WGS sequence"/>
</dbReference>
<dbReference type="PANTHER" id="PTHR30118">
    <property type="entry name" value="HTH-TYPE TRANSCRIPTIONAL REGULATOR LEUO-RELATED"/>
    <property type="match status" value="1"/>
</dbReference>
<comment type="caution">
    <text evidence="6">The sequence shown here is derived from an EMBL/GenBank/DDBJ whole genome shotgun (WGS) entry which is preliminary data.</text>
</comment>
<dbReference type="Pfam" id="PF00126">
    <property type="entry name" value="HTH_1"/>
    <property type="match status" value="1"/>
</dbReference>
<dbReference type="PRINTS" id="PR00039">
    <property type="entry name" value="HTHLYSR"/>
</dbReference>
<protein>
    <submittedName>
        <fullName evidence="6">LysR family transcriptional regulator</fullName>
    </submittedName>
</protein>
<dbReference type="InterPro" id="IPR005119">
    <property type="entry name" value="LysR_subst-bd"/>
</dbReference>
<dbReference type="PROSITE" id="PS50931">
    <property type="entry name" value="HTH_LYSR"/>
    <property type="match status" value="1"/>
</dbReference>
<evidence type="ECO:0000256" key="1">
    <source>
        <dbReference type="ARBA" id="ARBA00009437"/>
    </source>
</evidence>
<keyword evidence="2" id="KW-0805">Transcription regulation</keyword>
<keyword evidence="4" id="KW-0804">Transcription</keyword>
<reference evidence="6" key="1">
    <citation type="submission" date="2022-08" db="EMBL/GenBank/DDBJ databases">
        <authorList>
            <person name="Deng Y."/>
            <person name="Han X.-F."/>
            <person name="Zhang Y.-Q."/>
        </authorList>
    </citation>
    <scope>NUCLEOTIDE SEQUENCE</scope>
    <source>
        <strain evidence="6">CPCC 203386</strain>
    </source>
</reference>
<proteinExistence type="inferred from homology"/>
<dbReference type="Gene3D" id="1.10.10.10">
    <property type="entry name" value="Winged helix-like DNA-binding domain superfamily/Winged helix DNA-binding domain"/>
    <property type="match status" value="1"/>
</dbReference>
<dbReference type="SUPFAM" id="SSF46785">
    <property type="entry name" value="Winged helix' DNA-binding domain"/>
    <property type="match status" value="1"/>
</dbReference>
<accession>A0ABT2H3K1</accession>
<dbReference type="InterPro" id="IPR036390">
    <property type="entry name" value="WH_DNA-bd_sf"/>
</dbReference>
<dbReference type="Pfam" id="PF03466">
    <property type="entry name" value="LysR_substrate"/>
    <property type="match status" value="1"/>
</dbReference>
<dbReference type="SUPFAM" id="SSF53850">
    <property type="entry name" value="Periplasmic binding protein-like II"/>
    <property type="match status" value="1"/>
</dbReference>
<sequence length="293" mass="32239">MDLNLLKVFIAVYELGSLTATAERLFMSQPAVSQALGRMRRELDDPLFQREGGTMVPSMLADSLYPDFRDSLSRIEQRLDEVKHFSPAVAERRFRIALSELGEFGYLPTIVAAVRKAAPGVGIDVSPLDIGLLPQWLSRGSIDLAITSSPVPAEFEGTTIKSETYVALLSEEHPLSAGELTLEAYENADHVFVNGDSGRLTVEHALRQAGIAIRPAVTVNRFSAVPRLVRTSGLVATVPSGPAFEWERSLGVMTRPLPFRLAPLEVRVYRRPPGHQTAALRWFHDLVLGAITR</sequence>
<dbReference type="EMBL" id="JANLCJ010000004">
    <property type="protein sequence ID" value="MCS5734513.1"/>
    <property type="molecule type" value="Genomic_DNA"/>
</dbReference>
<keyword evidence="3" id="KW-0238">DNA-binding</keyword>
<dbReference type="RefSeq" id="WP_259539377.1">
    <property type="nucleotide sequence ID" value="NZ_JANLCJ010000004.1"/>
</dbReference>
<keyword evidence="7" id="KW-1185">Reference proteome</keyword>
<evidence type="ECO:0000256" key="4">
    <source>
        <dbReference type="ARBA" id="ARBA00023163"/>
    </source>
</evidence>
<dbReference type="Gene3D" id="3.40.190.10">
    <property type="entry name" value="Periplasmic binding protein-like II"/>
    <property type="match status" value="2"/>
</dbReference>
<evidence type="ECO:0000313" key="7">
    <source>
        <dbReference type="Proteomes" id="UP001165586"/>
    </source>
</evidence>
<name>A0ABT2H3K1_9MICO</name>